<dbReference type="GO" id="GO:0006002">
    <property type="term" value="P:fructose 6-phosphate metabolic process"/>
    <property type="evidence" value="ECO:0007669"/>
    <property type="project" value="TreeGrafter"/>
</dbReference>
<dbReference type="GO" id="GO:0006047">
    <property type="term" value="P:UDP-N-acetylglucosamine metabolic process"/>
    <property type="evidence" value="ECO:0007669"/>
    <property type="project" value="TreeGrafter"/>
</dbReference>
<dbReference type="CDD" id="cd00714">
    <property type="entry name" value="GFAT"/>
    <property type="match status" value="1"/>
</dbReference>
<protein>
    <recommendedName>
        <fullName evidence="4 10">Glutamine--fructose-6-phosphate aminotransferase [isomerizing]</fullName>
        <ecNumber evidence="3 10">2.6.1.16</ecNumber>
    </recommendedName>
    <alternativeName>
        <fullName evidence="10">D-fructose-6-phosphate amidotransferase</fullName>
    </alternativeName>
    <alternativeName>
        <fullName evidence="10">GFAT</fullName>
    </alternativeName>
    <alternativeName>
        <fullName evidence="10">Glucosamine-6-phosphate synthase</fullName>
    </alternativeName>
    <alternativeName>
        <fullName evidence="10">Hexosephosphate aminotransferase</fullName>
    </alternativeName>
    <alternativeName>
        <fullName evidence="10">L-glutamine--D-fructose-6-phosphate amidotransferase</fullName>
    </alternativeName>
</protein>
<dbReference type="FunFam" id="3.40.50.10490:FF:000001">
    <property type="entry name" value="Glutamine--fructose-6-phosphate aminotransferase [isomerizing]"/>
    <property type="match status" value="1"/>
</dbReference>
<dbReference type="AlphaFoldDB" id="A0A410QER0"/>
<dbReference type="FunFam" id="3.40.50.10490:FF:000002">
    <property type="entry name" value="Glutamine--fructose-6-phosphate aminotransferase [isomerizing]"/>
    <property type="match status" value="1"/>
</dbReference>
<dbReference type="InterPro" id="IPR005855">
    <property type="entry name" value="GFAT"/>
</dbReference>
<dbReference type="InterPro" id="IPR029055">
    <property type="entry name" value="Ntn_hydrolases_N"/>
</dbReference>
<dbReference type="OrthoDB" id="106547at2"/>
<dbReference type="PANTHER" id="PTHR10937:SF0">
    <property type="entry name" value="GLUTAMINE--FRUCTOSE-6-PHOSPHATE TRANSAMINASE (ISOMERIZING)"/>
    <property type="match status" value="1"/>
</dbReference>
<dbReference type="Pfam" id="PF13522">
    <property type="entry name" value="GATase_6"/>
    <property type="match status" value="1"/>
</dbReference>
<dbReference type="EC" id="2.6.1.16" evidence="3 10"/>
<evidence type="ECO:0000256" key="5">
    <source>
        <dbReference type="ARBA" id="ARBA00022490"/>
    </source>
</evidence>
<comment type="function">
    <text evidence="10">Catalyzes the first step in hexosamine metabolism, converting fructose-6P into glucosamine-6P using glutamine as a nitrogen source.</text>
</comment>
<evidence type="ECO:0000256" key="2">
    <source>
        <dbReference type="ARBA" id="ARBA00004496"/>
    </source>
</evidence>
<feature type="domain" description="SIS" evidence="12">
    <location>
        <begin position="282"/>
        <end position="421"/>
    </location>
</feature>
<evidence type="ECO:0000256" key="9">
    <source>
        <dbReference type="ARBA" id="ARBA00022962"/>
    </source>
</evidence>
<feature type="domain" description="Glutamine amidotransferase type-2" evidence="11">
    <location>
        <begin position="2"/>
        <end position="217"/>
    </location>
</feature>
<dbReference type="InterPro" id="IPR046348">
    <property type="entry name" value="SIS_dom_sf"/>
</dbReference>
<sequence>MCGIIGYIGDKEAQPILIQGLKRLEYRGYDSAGIAVIDKGKIDVFKCKGRIANLEEKIKFSKIHGNVGIAHTRWATHGEPSDINAHPHLNQKGNIAVVHNGIIENYLELRKKLAEKGYTFLSETDTEVIPSLIDYYYNGDLKEAVLTALKELKGSFALAIMSKDNPDEIIAVRRDSPLVIGIGKGENFIASDITAVINWTKDVIIIENSEVAVVKKDSLQLMDFDGNLIEREPFEVTWNVGESQKGGYEHFMLKEISEQPKALKDTISPRIDESGNIKLDEFPTNFDNVNKIYIIACGTAYHAGLVGKNLIEKYAKIPVSVDIASEFRYNNPFIDKNTFMIIISQSGETADTLAALRLGRKKGAKILSICNVVGSSIPRESDYCVYTWAGPEIAVASTKAYTTQVAVLAMISLYIGKLRKTISDDEYTKVLNEIKSFPQKAESVLKMESEIESISSYIVNQKDVFYIGRSIDYYVAMEGSLKLKEISYIHSEAIAAGELKHGTLALVEDGVPVIALATQNRLFDKTLSNIKEVKARGGYVIAIAKKGNKEIEKEADVVLYIPEIIDELTAPLSGILLQLLAYYAAKKKGCDIDKPRNLAKSVTVE</sequence>
<keyword evidence="7 10" id="KW-0808">Transferase</keyword>
<dbReference type="InterPro" id="IPR047084">
    <property type="entry name" value="GFAT_N"/>
</dbReference>
<feature type="domain" description="SIS" evidence="12">
    <location>
        <begin position="454"/>
        <end position="595"/>
    </location>
</feature>
<feature type="initiator methionine" description="Removed" evidence="10">
    <location>
        <position position="1"/>
    </location>
</feature>
<name>A0A410QER0_9FIRM</name>
<evidence type="ECO:0000256" key="1">
    <source>
        <dbReference type="ARBA" id="ARBA00001031"/>
    </source>
</evidence>
<keyword evidence="5 10" id="KW-0963">Cytoplasm</keyword>
<dbReference type="GO" id="GO:0005975">
    <property type="term" value="P:carbohydrate metabolic process"/>
    <property type="evidence" value="ECO:0007669"/>
    <property type="project" value="UniProtKB-UniRule"/>
</dbReference>
<dbReference type="HAMAP" id="MF_00164">
    <property type="entry name" value="GlmS"/>
    <property type="match status" value="1"/>
</dbReference>
<dbReference type="GO" id="GO:0006487">
    <property type="term" value="P:protein N-linked glycosylation"/>
    <property type="evidence" value="ECO:0007669"/>
    <property type="project" value="TreeGrafter"/>
</dbReference>
<evidence type="ECO:0000259" key="12">
    <source>
        <dbReference type="PROSITE" id="PS51464"/>
    </source>
</evidence>
<dbReference type="KEGG" id="spoa:EQM13_13815"/>
<reference evidence="14" key="1">
    <citation type="submission" date="2019-01" db="EMBL/GenBank/DDBJ databases">
        <title>Draft genomes of a novel of Sporanaerobacter strains.</title>
        <authorList>
            <person name="Ma S."/>
        </authorList>
    </citation>
    <scope>NUCLEOTIDE SEQUENCE [LARGE SCALE GENOMIC DNA]</scope>
    <source>
        <strain evidence="14">NJN-17</strain>
    </source>
</reference>
<evidence type="ECO:0000256" key="3">
    <source>
        <dbReference type="ARBA" id="ARBA00012916"/>
    </source>
</evidence>
<evidence type="ECO:0000256" key="4">
    <source>
        <dbReference type="ARBA" id="ARBA00016090"/>
    </source>
</evidence>
<evidence type="ECO:0000256" key="7">
    <source>
        <dbReference type="ARBA" id="ARBA00022679"/>
    </source>
</evidence>
<dbReference type="GO" id="GO:0046349">
    <property type="term" value="P:amino sugar biosynthetic process"/>
    <property type="evidence" value="ECO:0007669"/>
    <property type="project" value="UniProtKB-ARBA"/>
</dbReference>
<dbReference type="GO" id="GO:0004360">
    <property type="term" value="F:glutamine-fructose-6-phosphate transaminase (isomerizing) activity"/>
    <property type="evidence" value="ECO:0007669"/>
    <property type="project" value="UniProtKB-UniRule"/>
</dbReference>
<comment type="catalytic activity">
    <reaction evidence="1 10">
        <text>D-fructose 6-phosphate + L-glutamine = D-glucosamine 6-phosphate + L-glutamate</text>
        <dbReference type="Rhea" id="RHEA:13237"/>
        <dbReference type="ChEBI" id="CHEBI:29985"/>
        <dbReference type="ChEBI" id="CHEBI:58359"/>
        <dbReference type="ChEBI" id="CHEBI:58725"/>
        <dbReference type="ChEBI" id="CHEBI:61527"/>
        <dbReference type="EC" id="2.6.1.16"/>
    </reaction>
</comment>
<comment type="subcellular location">
    <subcellularLocation>
        <location evidence="2 10">Cytoplasm</location>
    </subcellularLocation>
</comment>
<dbReference type="InterPro" id="IPR035466">
    <property type="entry name" value="GlmS/AgaS_SIS"/>
</dbReference>
<dbReference type="RefSeq" id="WP_128753002.1">
    <property type="nucleotide sequence ID" value="NZ_CP035282.1"/>
</dbReference>
<feature type="active site" description="Nucleophile; for GATase activity" evidence="10">
    <location>
        <position position="2"/>
    </location>
</feature>
<dbReference type="FunFam" id="3.60.20.10:FF:000006">
    <property type="entry name" value="Glutamine--fructose-6-phosphate aminotransferase [isomerizing]"/>
    <property type="match status" value="1"/>
</dbReference>
<keyword evidence="6 10" id="KW-0032">Aminotransferase</keyword>
<comment type="subunit">
    <text evidence="10">Homodimer.</text>
</comment>
<keyword evidence="9" id="KW-0315">Glutamine amidotransferase</keyword>
<dbReference type="NCBIfam" id="TIGR01135">
    <property type="entry name" value="glmS"/>
    <property type="match status" value="1"/>
</dbReference>
<dbReference type="NCBIfam" id="NF001484">
    <property type="entry name" value="PRK00331.1"/>
    <property type="match status" value="1"/>
</dbReference>
<dbReference type="Proteomes" id="UP000287969">
    <property type="component" value="Chromosome"/>
</dbReference>
<dbReference type="EMBL" id="CP035282">
    <property type="protein sequence ID" value="QAT62562.1"/>
    <property type="molecule type" value="Genomic_DNA"/>
</dbReference>
<dbReference type="InterPro" id="IPR017932">
    <property type="entry name" value="GATase_2_dom"/>
</dbReference>
<gene>
    <name evidence="10 13" type="primary">glmS</name>
    <name evidence="13" type="ORF">EQM13_13815</name>
</gene>
<evidence type="ECO:0000256" key="6">
    <source>
        <dbReference type="ARBA" id="ARBA00022576"/>
    </source>
</evidence>
<organism evidence="13 14">
    <name type="scientific">Acidilutibacter cellobiosedens</name>
    <dbReference type="NCBI Taxonomy" id="2507161"/>
    <lineage>
        <taxon>Bacteria</taxon>
        <taxon>Bacillati</taxon>
        <taxon>Bacillota</taxon>
        <taxon>Tissierellia</taxon>
        <taxon>Tissierellales</taxon>
        <taxon>Acidilutibacteraceae</taxon>
        <taxon>Acidilutibacter</taxon>
    </lineage>
</organism>
<dbReference type="SUPFAM" id="SSF56235">
    <property type="entry name" value="N-terminal nucleophile aminohydrolases (Ntn hydrolases)"/>
    <property type="match status" value="1"/>
</dbReference>
<proteinExistence type="inferred from homology"/>
<dbReference type="PROSITE" id="PS51464">
    <property type="entry name" value="SIS"/>
    <property type="match status" value="2"/>
</dbReference>
<dbReference type="Pfam" id="PF01380">
    <property type="entry name" value="SIS"/>
    <property type="match status" value="2"/>
</dbReference>
<keyword evidence="8" id="KW-0677">Repeat</keyword>
<evidence type="ECO:0000259" key="11">
    <source>
        <dbReference type="PROSITE" id="PS51278"/>
    </source>
</evidence>
<evidence type="ECO:0000313" key="13">
    <source>
        <dbReference type="EMBL" id="QAT62562.1"/>
    </source>
</evidence>
<dbReference type="GO" id="GO:0097367">
    <property type="term" value="F:carbohydrate derivative binding"/>
    <property type="evidence" value="ECO:0007669"/>
    <property type="project" value="InterPro"/>
</dbReference>
<dbReference type="CDD" id="cd05009">
    <property type="entry name" value="SIS_GlmS_GlmD_2"/>
    <property type="match status" value="1"/>
</dbReference>
<dbReference type="PANTHER" id="PTHR10937">
    <property type="entry name" value="GLUCOSAMINE--FRUCTOSE-6-PHOSPHATE AMINOTRANSFERASE, ISOMERIZING"/>
    <property type="match status" value="1"/>
</dbReference>
<evidence type="ECO:0000256" key="10">
    <source>
        <dbReference type="HAMAP-Rule" id="MF_00164"/>
    </source>
</evidence>
<evidence type="ECO:0000256" key="8">
    <source>
        <dbReference type="ARBA" id="ARBA00022737"/>
    </source>
</evidence>
<dbReference type="PROSITE" id="PS51278">
    <property type="entry name" value="GATASE_TYPE_2"/>
    <property type="match status" value="1"/>
</dbReference>
<dbReference type="CDD" id="cd05008">
    <property type="entry name" value="SIS_GlmS_GlmD_1"/>
    <property type="match status" value="1"/>
</dbReference>
<feature type="active site" description="For Fru-6P isomerization activity" evidence="10">
    <location>
        <position position="600"/>
    </location>
</feature>
<dbReference type="InterPro" id="IPR001347">
    <property type="entry name" value="SIS_dom"/>
</dbReference>
<dbReference type="GO" id="GO:0005829">
    <property type="term" value="C:cytosol"/>
    <property type="evidence" value="ECO:0007669"/>
    <property type="project" value="TreeGrafter"/>
</dbReference>
<evidence type="ECO:0000313" key="14">
    <source>
        <dbReference type="Proteomes" id="UP000287969"/>
    </source>
</evidence>
<dbReference type="Gene3D" id="3.60.20.10">
    <property type="entry name" value="Glutamine Phosphoribosylpyrophosphate, subunit 1, domain 1"/>
    <property type="match status" value="1"/>
</dbReference>
<accession>A0A410QER0</accession>
<dbReference type="InterPro" id="IPR035490">
    <property type="entry name" value="GlmS/FrlB_SIS"/>
</dbReference>
<keyword evidence="14" id="KW-1185">Reference proteome</keyword>
<dbReference type="SUPFAM" id="SSF53697">
    <property type="entry name" value="SIS domain"/>
    <property type="match status" value="1"/>
</dbReference>
<dbReference type="Gene3D" id="3.40.50.10490">
    <property type="entry name" value="Glucose-6-phosphate isomerase like protein, domain 1"/>
    <property type="match status" value="2"/>
</dbReference>